<dbReference type="PANTHER" id="PTHR34987:SF5">
    <property type="entry name" value="ALPHA-RHAMNOSIDASE"/>
    <property type="match status" value="1"/>
</dbReference>
<name>A0A3E2GZ66_SCYLI</name>
<dbReference type="GO" id="GO:0005975">
    <property type="term" value="P:carbohydrate metabolic process"/>
    <property type="evidence" value="ECO:0007669"/>
    <property type="project" value="InterPro"/>
</dbReference>
<dbReference type="GO" id="GO:0003824">
    <property type="term" value="F:catalytic activity"/>
    <property type="evidence" value="ECO:0007669"/>
    <property type="project" value="UniProtKB-ARBA"/>
</dbReference>
<keyword evidence="1" id="KW-0732">Signal</keyword>
<feature type="domain" description="Alpha-L-rhamnosidase C-terminal" evidence="3">
    <location>
        <begin position="613"/>
        <end position="684"/>
    </location>
</feature>
<dbReference type="InterPro" id="IPR035396">
    <property type="entry name" value="Bac_rhamnosid6H"/>
</dbReference>
<protein>
    <recommendedName>
        <fullName evidence="6">Alpha-L-rhamnosidase</fullName>
    </recommendedName>
</protein>
<comment type="caution">
    <text evidence="4">The sequence shown here is derived from an EMBL/GenBank/DDBJ whole genome shotgun (WGS) entry which is preliminary data.</text>
</comment>
<dbReference type="PANTHER" id="PTHR34987">
    <property type="entry name" value="C, PUTATIVE (AFU_ORTHOLOGUE AFUA_3G02880)-RELATED"/>
    <property type="match status" value="1"/>
</dbReference>
<dbReference type="InterPro" id="IPR008928">
    <property type="entry name" value="6-hairpin_glycosidase_sf"/>
</dbReference>
<feature type="non-terminal residue" evidence="4">
    <location>
        <position position="726"/>
    </location>
</feature>
<dbReference type="Gene3D" id="2.60.120.260">
    <property type="entry name" value="Galactose-binding domain-like"/>
    <property type="match status" value="1"/>
</dbReference>
<dbReference type="InterPro" id="IPR035398">
    <property type="entry name" value="Bac_rhamnosid_C"/>
</dbReference>
<dbReference type="Pfam" id="PF17390">
    <property type="entry name" value="Bac_rhamnosid_C"/>
    <property type="match status" value="1"/>
</dbReference>
<dbReference type="STRING" id="5539.A0A3E2GZ66"/>
<dbReference type="Gene3D" id="1.50.10.10">
    <property type="match status" value="1"/>
</dbReference>
<feature type="chain" id="PRO_5017551359" description="Alpha-L-rhamnosidase" evidence="1">
    <location>
        <begin position="32"/>
        <end position="726"/>
    </location>
</feature>
<sequence>MTRLLIVTLRPRWTVLSFALLLTLIIEVVSASSQEPSQYAIKSNNEITDSWSRYVRSPPTTLVHPVQILSQYTAGNVTNPTGLLSTGSGSTILFRASSNETSPTIVIDFGQNVAGWLSIDFTGASDNNPGLRLAFSESLEYLTNTSDFTRSYNGDTITPGTDQIVVPSGPSAWVDTYGCKFLGNTVCSDGLHGFRYLKIYLDAMASDYPYTSPNGTVSISLVTLNYAGYLGTPDTFTGWFECSDDDLNRYWYDAVYTNDLCTDIFRANDTDPRNSASPTLVGKLVIHDGAKRDRDPYVGDLGVSALTSYLSHNAHDAARDVLADLADHQRSDGWIPPASINNYTLQLIDYPLWWVRCSYDLFVYTGDTEYIQKYYQNIVNVLDTFYPTMTNTSSQLITKGLGVSGSYGDYAFLPRTGAVTYYNALYVLALDNAAAIASFLGGHDADAARWSARARNVSAAINDILYDTTVGAFFDSATQPGSTHAQDGNSISILSGVANRTRALSVLSYIDTHMNHFYGNAFYDNDVLSSGFSQRVYPFISFFEIAARFTSGVAESALEEIRRLYGWMSTNDPFSTFWEGIGNNGSLYEQGYTSLAHGWATGIVPALTNYVLGVQPTGPGFSTWAVKPYPANITWARGQVPTPNDVISVNWNSSTTGAQFSISVSSPQGTNGTISVPVASDSVSVYVDSKLAWQNGRALLDSAVYDDGYVSVNVTGGLHLVTAGSE</sequence>
<dbReference type="Gene3D" id="2.60.420.10">
    <property type="entry name" value="Maltose phosphorylase, domain 3"/>
    <property type="match status" value="1"/>
</dbReference>
<feature type="signal peptide" evidence="1">
    <location>
        <begin position="1"/>
        <end position="31"/>
    </location>
</feature>
<dbReference type="EMBL" id="NCSJ02000263">
    <property type="protein sequence ID" value="RFU26408.1"/>
    <property type="molecule type" value="Genomic_DNA"/>
</dbReference>
<feature type="domain" description="Alpha-L-rhamnosidase six-hairpin glycosidase" evidence="2">
    <location>
        <begin position="287"/>
        <end position="477"/>
    </location>
</feature>
<gene>
    <name evidence="4" type="ORF">B7463_g9932</name>
</gene>
<dbReference type="AlphaFoldDB" id="A0A3E2GZ66"/>
<evidence type="ECO:0000313" key="4">
    <source>
        <dbReference type="EMBL" id="RFU26408.1"/>
    </source>
</evidence>
<evidence type="ECO:0000256" key="1">
    <source>
        <dbReference type="SAM" id="SignalP"/>
    </source>
</evidence>
<evidence type="ECO:0000313" key="5">
    <source>
        <dbReference type="Proteomes" id="UP000258309"/>
    </source>
</evidence>
<dbReference type="OMA" id="RVYAFIS"/>
<dbReference type="SUPFAM" id="SSF48208">
    <property type="entry name" value="Six-hairpin glycosidases"/>
    <property type="match status" value="1"/>
</dbReference>
<organism evidence="4 5">
    <name type="scientific">Scytalidium lignicola</name>
    <name type="common">Hyphomycete</name>
    <dbReference type="NCBI Taxonomy" id="5539"/>
    <lineage>
        <taxon>Eukaryota</taxon>
        <taxon>Fungi</taxon>
        <taxon>Dikarya</taxon>
        <taxon>Ascomycota</taxon>
        <taxon>Pezizomycotina</taxon>
        <taxon>Leotiomycetes</taxon>
        <taxon>Leotiomycetes incertae sedis</taxon>
        <taxon>Scytalidium</taxon>
    </lineage>
</organism>
<dbReference type="Pfam" id="PF17389">
    <property type="entry name" value="Bac_rhamnosid6H"/>
    <property type="match status" value="1"/>
</dbReference>
<dbReference type="Proteomes" id="UP000258309">
    <property type="component" value="Unassembled WGS sequence"/>
</dbReference>
<reference evidence="4 5" key="1">
    <citation type="submission" date="2018-05" db="EMBL/GenBank/DDBJ databases">
        <title>Draft genome sequence of Scytalidium lignicola DSM 105466, a ubiquitous saprotrophic fungus.</title>
        <authorList>
            <person name="Buettner E."/>
            <person name="Gebauer A.M."/>
            <person name="Hofrichter M."/>
            <person name="Liers C."/>
            <person name="Kellner H."/>
        </authorList>
    </citation>
    <scope>NUCLEOTIDE SEQUENCE [LARGE SCALE GENOMIC DNA]</scope>
    <source>
        <strain evidence="4 5">DSM 105466</strain>
    </source>
</reference>
<feature type="non-terminal residue" evidence="4">
    <location>
        <position position="1"/>
    </location>
</feature>
<evidence type="ECO:0008006" key="6">
    <source>
        <dbReference type="Google" id="ProtNLM"/>
    </source>
</evidence>
<proteinExistence type="predicted"/>
<accession>A0A3E2GZ66</accession>
<evidence type="ECO:0000259" key="3">
    <source>
        <dbReference type="Pfam" id="PF17390"/>
    </source>
</evidence>
<dbReference type="OrthoDB" id="10036721at2759"/>
<dbReference type="InterPro" id="IPR012341">
    <property type="entry name" value="6hp_glycosidase-like_sf"/>
</dbReference>
<keyword evidence="5" id="KW-1185">Reference proteome</keyword>
<evidence type="ECO:0000259" key="2">
    <source>
        <dbReference type="Pfam" id="PF17389"/>
    </source>
</evidence>